<keyword evidence="2" id="KW-0418">Kinase</keyword>
<keyword evidence="2" id="KW-0808">Transferase</keyword>
<name>A0A0D6JV62_9EURY</name>
<reference evidence="3" key="1">
    <citation type="submission" date="2015-03" db="EMBL/GenBank/DDBJ databases">
        <authorList>
            <person name="Urmite Genomes"/>
        </authorList>
    </citation>
    <scope>NUCLEOTIDE SEQUENCE [LARGE SCALE GENOMIC DNA]</scope>
    <source>
        <strain evidence="3">Arc-Hr</strain>
    </source>
</reference>
<sequence>MPSHTRRQLLTALGSTSIALAGCLSPSRPSGDFGDVAGTWPMSGRNPGHTRRVASGPTDPKTVWQTDLSQVRATGTPAISAGHLYLPVDAISDTARHRYRIHALRAATGEERWQVPLRSEPNGPPAVRGDHIVVTAKRALEKGRIIGFQTRYGDEDWLVDIDARLTAPPTIADGVVYVPDWSGRVRALSVGDGSVRWSHHVDAEAGGRTFTEPVAVLDGTLYLGSRSGKTGLVALDATTGEKEWVESTRAVTGGPVAHPEGVVVQSHQLVTAFDTDGTRQWSFNIPDAGVQQIAVDSQHLYVSAGDTVQAIDWNGEDAWTYESPGERVGTPTVAGETVLIRSEKRLVAVSRATGDERWSTTSGGAGRVIVTPEAIFSPESDGSVVALGES</sequence>
<keyword evidence="3" id="KW-1185">Reference proteome</keyword>
<dbReference type="Proteomes" id="UP000198902">
    <property type="component" value="Unassembled WGS sequence"/>
</dbReference>
<dbReference type="Pfam" id="PF13360">
    <property type="entry name" value="PQQ_2"/>
    <property type="match status" value="2"/>
</dbReference>
<evidence type="ECO:0000313" key="2">
    <source>
        <dbReference type="EMBL" id="CQR52707.1"/>
    </source>
</evidence>
<dbReference type="InterPro" id="IPR002372">
    <property type="entry name" value="PQQ_rpt_dom"/>
</dbReference>
<feature type="domain" description="Pyrrolo-quinoline quinone repeat" evidence="1">
    <location>
        <begin position="57"/>
        <end position="266"/>
    </location>
</feature>
<dbReference type="InterPro" id="IPR018391">
    <property type="entry name" value="PQQ_b-propeller_rpt"/>
</dbReference>
<evidence type="ECO:0000259" key="1">
    <source>
        <dbReference type="Pfam" id="PF13360"/>
    </source>
</evidence>
<gene>
    <name evidence="2" type="primary">afsK_5</name>
    <name evidence="2" type="ORF">BN996_03271</name>
</gene>
<feature type="domain" description="Pyrrolo-quinoline quinone repeat" evidence="1">
    <location>
        <begin position="267"/>
        <end position="387"/>
    </location>
</feature>
<dbReference type="Gene3D" id="2.130.10.10">
    <property type="entry name" value="YVTN repeat-like/Quinoprotein amine dehydrogenase"/>
    <property type="match status" value="2"/>
</dbReference>
<protein>
    <submittedName>
        <fullName evidence="2">Serine/threonine-protein kinase AfsK</fullName>
    </submittedName>
</protein>
<dbReference type="PROSITE" id="PS51257">
    <property type="entry name" value="PROKAR_LIPOPROTEIN"/>
    <property type="match status" value="1"/>
</dbReference>
<dbReference type="AlphaFoldDB" id="A0A0D6JV62"/>
<dbReference type="PANTHER" id="PTHR34512">
    <property type="entry name" value="CELL SURFACE PROTEIN"/>
    <property type="match status" value="1"/>
</dbReference>
<accession>A0A0D6JV62</accession>
<dbReference type="EMBL" id="CSTE01000004">
    <property type="protein sequence ID" value="CQR52707.1"/>
    <property type="molecule type" value="Genomic_DNA"/>
</dbReference>
<dbReference type="RefSeq" id="WP_310893649.1">
    <property type="nucleotide sequence ID" value="NZ_CABLRR010000004.1"/>
</dbReference>
<dbReference type="SUPFAM" id="SSF50998">
    <property type="entry name" value="Quinoprotein alcohol dehydrogenase-like"/>
    <property type="match status" value="2"/>
</dbReference>
<dbReference type="PANTHER" id="PTHR34512:SF30">
    <property type="entry name" value="OUTER MEMBRANE PROTEIN ASSEMBLY FACTOR BAMB"/>
    <property type="match status" value="1"/>
</dbReference>
<dbReference type="InterPro" id="IPR011047">
    <property type="entry name" value="Quinoprotein_ADH-like_sf"/>
</dbReference>
<dbReference type="InterPro" id="IPR015943">
    <property type="entry name" value="WD40/YVTN_repeat-like_dom_sf"/>
</dbReference>
<organism evidence="2 3">
    <name type="scientific">Haloferax massiliensis</name>
    <dbReference type="NCBI Taxonomy" id="1476858"/>
    <lineage>
        <taxon>Archaea</taxon>
        <taxon>Methanobacteriati</taxon>
        <taxon>Methanobacteriota</taxon>
        <taxon>Stenosarchaea group</taxon>
        <taxon>Halobacteria</taxon>
        <taxon>Halobacteriales</taxon>
        <taxon>Haloferacaceae</taxon>
        <taxon>Haloferax</taxon>
    </lineage>
</organism>
<proteinExistence type="predicted"/>
<dbReference type="SMART" id="SM00564">
    <property type="entry name" value="PQQ"/>
    <property type="match status" value="6"/>
</dbReference>
<dbReference type="GO" id="GO:0016301">
    <property type="term" value="F:kinase activity"/>
    <property type="evidence" value="ECO:0007669"/>
    <property type="project" value="UniProtKB-KW"/>
</dbReference>
<evidence type="ECO:0000313" key="3">
    <source>
        <dbReference type="Proteomes" id="UP000198902"/>
    </source>
</evidence>